<dbReference type="GO" id="GO:0005737">
    <property type="term" value="C:cytoplasm"/>
    <property type="evidence" value="ECO:0007669"/>
    <property type="project" value="TreeGrafter"/>
</dbReference>
<evidence type="ECO:0000313" key="1">
    <source>
        <dbReference type="Proteomes" id="UP000492821"/>
    </source>
</evidence>
<accession>A0A7E4ZRC6</accession>
<dbReference type="WBParaSite" id="Pan_g1251.t1">
    <property type="protein sequence ID" value="Pan_g1251.t1"/>
    <property type="gene ID" value="Pan_g1251"/>
</dbReference>
<proteinExistence type="predicted"/>
<sequence>MNLLVGTVGNDVYNYNIEISTDKNEWAHILSAEKQKDWKNIKFNKQPVIFIKIAGTVSTAEHSRFDCIRLECFTEK</sequence>
<organism evidence="1 2">
    <name type="scientific">Panagrellus redivivus</name>
    <name type="common">Microworm</name>
    <dbReference type="NCBI Taxonomy" id="6233"/>
    <lineage>
        <taxon>Eukaryota</taxon>
        <taxon>Metazoa</taxon>
        <taxon>Ecdysozoa</taxon>
        <taxon>Nematoda</taxon>
        <taxon>Chromadorea</taxon>
        <taxon>Rhabditida</taxon>
        <taxon>Tylenchina</taxon>
        <taxon>Panagrolaimomorpha</taxon>
        <taxon>Panagrolaimoidea</taxon>
        <taxon>Panagrolaimidae</taxon>
        <taxon>Panagrellus</taxon>
    </lineage>
</organism>
<name>A0A7E4ZRC6_PANRE</name>
<keyword evidence="1" id="KW-1185">Reference proteome</keyword>
<reference evidence="2" key="2">
    <citation type="submission" date="2020-10" db="UniProtKB">
        <authorList>
            <consortium name="WormBaseParasite"/>
        </authorList>
    </citation>
    <scope>IDENTIFICATION</scope>
</reference>
<dbReference type="InterPro" id="IPR052407">
    <property type="entry name" value="BTB_POZ_domain_cont_9"/>
</dbReference>
<dbReference type="AlphaFoldDB" id="A0A7E4ZRC6"/>
<protein>
    <submittedName>
        <fullName evidence="2">F5/8 type C domain-containing protein</fullName>
    </submittedName>
</protein>
<dbReference type="GO" id="GO:0050804">
    <property type="term" value="P:modulation of chemical synaptic transmission"/>
    <property type="evidence" value="ECO:0007669"/>
    <property type="project" value="TreeGrafter"/>
</dbReference>
<reference evidence="1" key="1">
    <citation type="journal article" date="2013" name="Genetics">
        <title>The draft genome and transcriptome of Panagrellus redivivus are shaped by the harsh demands of a free-living lifestyle.</title>
        <authorList>
            <person name="Srinivasan J."/>
            <person name="Dillman A.R."/>
            <person name="Macchietto M.G."/>
            <person name="Heikkinen L."/>
            <person name="Lakso M."/>
            <person name="Fracchia K.M."/>
            <person name="Antoshechkin I."/>
            <person name="Mortazavi A."/>
            <person name="Wong G."/>
            <person name="Sternberg P.W."/>
        </authorList>
    </citation>
    <scope>NUCLEOTIDE SEQUENCE [LARGE SCALE GENOMIC DNA]</scope>
    <source>
        <strain evidence="1">MT8872</strain>
    </source>
</reference>
<dbReference type="GO" id="GO:0048512">
    <property type="term" value="P:circadian behavior"/>
    <property type="evidence" value="ECO:0007669"/>
    <property type="project" value="TreeGrafter"/>
</dbReference>
<dbReference type="PANTHER" id="PTHR46306:SF1">
    <property type="entry name" value="BTB_POZ DOMAIN-CONTAINING PROTEIN 9"/>
    <property type="match status" value="1"/>
</dbReference>
<dbReference type="Proteomes" id="UP000492821">
    <property type="component" value="Unassembled WGS sequence"/>
</dbReference>
<dbReference type="PANTHER" id="PTHR46306">
    <property type="entry name" value="BTB/POZ DOMAIN-CONTAINING PROTEIN 9"/>
    <property type="match status" value="1"/>
</dbReference>
<evidence type="ECO:0000313" key="2">
    <source>
        <dbReference type="WBParaSite" id="Pan_g1251.t1"/>
    </source>
</evidence>
<dbReference type="GO" id="GO:0008344">
    <property type="term" value="P:adult locomotory behavior"/>
    <property type="evidence" value="ECO:0007669"/>
    <property type="project" value="TreeGrafter"/>
</dbReference>